<evidence type="ECO:0000256" key="1">
    <source>
        <dbReference type="SAM" id="MobiDB-lite"/>
    </source>
</evidence>
<proteinExistence type="predicted"/>
<organism evidence="2 3">
    <name type="scientific">Zootermopsis nevadensis</name>
    <name type="common">Dampwood termite</name>
    <dbReference type="NCBI Taxonomy" id="136037"/>
    <lineage>
        <taxon>Eukaryota</taxon>
        <taxon>Metazoa</taxon>
        <taxon>Ecdysozoa</taxon>
        <taxon>Arthropoda</taxon>
        <taxon>Hexapoda</taxon>
        <taxon>Insecta</taxon>
        <taxon>Pterygota</taxon>
        <taxon>Neoptera</taxon>
        <taxon>Polyneoptera</taxon>
        <taxon>Dictyoptera</taxon>
        <taxon>Blattodea</taxon>
        <taxon>Blattoidea</taxon>
        <taxon>Termitoidae</taxon>
        <taxon>Termopsidae</taxon>
        <taxon>Zootermopsis</taxon>
    </lineage>
</organism>
<gene>
    <name evidence="2" type="ORF">L798_09323</name>
</gene>
<dbReference type="OMA" id="ETAPNIM"/>
<reference evidence="2 3" key="1">
    <citation type="journal article" date="2014" name="Nat. Commun.">
        <title>Molecular traces of alternative social organization in a termite genome.</title>
        <authorList>
            <person name="Terrapon N."/>
            <person name="Li C."/>
            <person name="Robertson H.M."/>
            <person name="Ji L."/>
            <person name="Meng X."/>
            <person name="Booth W."/>
            <person name="Chen Z."/>
            <person name="Childers C.P."/>
            <person name="Glastad K.M."/>
            <person name="Gokhale K."/>
            <person name="Gowin J."/>
            <person name="Gronenberg W."/>
            <person name="Hermansen R.A."/>
            <person name="Hu H."/>
            <person name="Hunt B.G."/>
            <person name="Huylmans A.K."/>
            <person name="Khalil S.M."/>
            <person name="Mitchell R.D."/>
            <person name="Munoz-Torres M.C."/>
            <person name="Mustard J.A."/>
            <person name="Pan H."/>
            <person name="Reese J.T."/>
            <person name="Scharf M.E."/>
            <person name="Sun F."/>
            <person name="Vogel H."/>
            <person name="Xiao J."/>
            <person name="Yang W."/>
            <person name="Yang Z."/>
            <person name="Yang Z."/>
            <person name="Zhou J."/>
            <person name="Zhu J."/>
            <person name="Brent C.S."/>
            <person name="Elsik C.G."/>
            <person name="Goodisman M.A."/>
            <person name="Liberles D.A."/>
            <person name="Roe R.M."/>
            <person name="Vargo E.L."/>
            <person name="Vilcinskas A."/>
            <person name="Wang J."/>
            <person name="Bornberg-Bauer E."/>
            <person name="Korb J."/>
            <person name="Zhang G."/>
            <person name="Liebig J."/>
        </authorList>
    </citation>
    <scope>NUCLEOTIDE SEQUENCE [LARGE SCALE GENOMIC DNA]</scope>
    <source>
        <tissue evidence="2">Whole organism</tissue>
    </source>
</reference>
<evidence type="ECO:0000313" key="2">
    <source>
        <dbReference type="EMBL" id="KDR16417.1"/>
    </source>
</evidence>
<accession>A0A067R2X8</accession>
<name>A0A067R2X8_ZOONE</name>
<dbReference type="EMBL" id="KK852794">
    <property type="protein sequence ID" value="KDR16417.1"/>
    <property type="molecule type" value="Genomic_DNA"/>
</dbReference>
<feature type="compositionally biased region" description="Polar residues" evidence="1">
    <location>
        <begin position="278"/>
        <end position="294"/>
    </location>
</feature>
<feature type="region of interest" description="Disordered" evidence="1">
    <location>
        <begin position="277"/>
        <end position="296"/>
    </location>
</feature>
<evidence type="ECO:0008006" key="4">
    <source>
        <dbReference type="Google" id="ProtNLM"/>
    </source>
</evidence>
<dbReference type="AlphaFoldDB" id="A0A067R2X8"/>
<sequence length="522" mass="55714">MFGSDSKLQMEYWWENVPPETAPNIMPLQALVEGDTTLESQSNSVGETLQKLISIAKLNFSKAKVMCPCGHVCGVTSKSTIPIRRPPLVRSVVDEATGGSHPSAQQVYPAVSVSVTTMQDGVFRRPLLAPSHFKPLSKVGTADAFKAQLDKFRPRYCNRRGRAVRPKNVVVQRMLPLLPKAPNGHAMVTLKVIPQTSQLSGEFMPIEATVATTSQQSHSHPAPLRPRPIKNHHILPATSNKSNTGCLLVPSNNSDVTPVTLHQSVCGNSASGVALHQGGTSHATTESSLHSAVSGNDDRLGIHQVRRKNNIGVGLPQHGPSMDLHHSVLGSSSAVTVGLHRDRSSIDDSNTQSHVPLGLSVLPLNTPVASPPSISNLLELSLPSAVGEELAVVTGSGSTRLLDASVPDSSATAQPSFVGLLPSEEGFQNSVTPPSSPLRILKEADNQWLNSEVADFSLSSFLGHLESPLKPATNVQNTEDTRLFSDVEAQLQCLMSENSIDYMAKFADLAAQIASSDTSNKK</sequence>
<dbReference type="STRING" id="136037.A0A067R2X8"/>
<evidence type="ECO:0000313" key="3">
    <source>
        <dbReference type="Proteomes" id="UP000027135"/>
    </source>
</evidence>
<keyword evidence="3" id="KW-1185">Reference proteome</keyword>
<dbReference type="InParanoid" id="A0A067R2X8"/>
<dbReference type="eggNOG" id="KOG4468">
    <property type="taxonomic scope" value="Eukaryota"/>
</dbReference>
<dbReference type="Proteomes" id="UP000027135">
    <property type="component" value="Unassembled WGS sequence"/>
</dbReference>
<protein>
    <recommendedName>
        <fullName evidence="4">Protein cramped-like</fullName>
    </recommendedName>
</protein>